<dbReference type="Proteomes" id="UP000244090">
    <property type="component" value="Unassembled WGS sequence"/>
</dbReference>
<dbReference type="AlphaFoldDB" id="A0A2T6BUE9"/>
<feature type="transmembrane region" description="Helical" evidence="4">
    <location>
        <begin position="194"/>
        <end position="216"/>
    </location>
</feature>
<dbReference type="SMART" id="SM00342">
    <property type="entry name" value="HTH_ARAC"/>
    <property type="match status" value="1"/>
</dbReference>
<feature type="transmembrane region" description="Helical" evidence="4">
    <location>
        <begin position="107"/>
        <end position="129"/>
    </location>
</feature>
<dbReference type="Gene3D" id="1.10.10.60">
    <property type="entry name" value="Homeodomain-like"/>
    <property type="match status" value="2"/>
</dbReference>
<keyword evidence="1" id="KW-0805">Transcription regulation</keyword>
<feature type="domain" description="HTH araC/xylS-type" evidence="5">
    <location>
        <begin position="280"/>
        <end position="388"/>
    </location>
</feature>
<comment type="caution">
    <text evidence="6">The sequence shown here is derived from an EMBL/GenBank/DDBJ whole genome shotgun (WGS) entry which is preliminary data.</text>
</comment>
<feature type="transmembrane region" description="Helical" evidence="4">
    <location>
        <begin position="228"/>
        <end position="247"/>
    </location>
</feature>
<dbReference type="GO" id="GO:0003700">
    <property type="term" value="F:DNA-binding transcription factor activity"/>
    <property type="evidence" value="ECO:0007669"/>
    <property type="project" value="InterPro"/>
</dbReference>
<dbReference type="PANTHER" id="PTHR43280">
    <property type="entry name" value="ARAC-FAMILY TRANSCRIPTIONAL REGULATOR"/>
    <property type="match status" value="1"/>
</dbReference>
<name>A0A2T6BUE9_9FLAO</name>
<feature type="transmembrane region" description="Helical" evidence="4">
    <location>
        <begin position="149"/>
        <end position="174"/>
    </location>
</feature>
<dbReference type="RefSeq" id="WP_245896897.1">
    <property type="nucleotide sequence ID" value="NZ_QBKT01000008.1"/>
</dbReference>
<keyword evidence="4" id="KW-0812">Transmembrane</keyword>
<evidence type="ECO:0000259" key="5">
    <source>
        <dbReference type="PROSITE" id="PS01124"/>
    </source>
</evidence>
<reference evidence="6 7" key="1">
    <citation type="submission" date="2018-04" db="EMBL/GenBank/DDBJ databases">
        <title>Genomic Encyclopedia of Archaeal and Bacterial Type Strains, Phase II (KMG-II): from individual species to whole genera.</title>
        <authorList>
            <person name="Goeker M."/>
        </authorList>
    </citation>
    <scope>NUCLEOTIDE SEQUENCE [LARGE SCALE GENOMIC DNA]</scope>
    <source>
        <strain evidence="6 7">DSM 25731</strain>
    </source>
</reference>
<dbReference type="GO" id="GO:0043565">
    <property type="term" value="F:sequence-specific DNA binding"/>
    <property type="evidence" value="ECO:0007669"/>
    <property type="project" value="InterPro"/>
</dbReference>
<evidence type="ECO:0000313" key="7">
    <source>
        <dbReference type="Proteomes" id="UP000244090"/>
    </source>
</evidence>
<evidence type="ECO:0000256" key="3">
    <source>
        <dbReference type="ARBA" id="ARBA00023163"/>
    </source>
</evidence>
<dbReference type="InterPro" id="IPR009057">
    <property type="entry name" value="Homeodomain-like_sf"/>
</dbReference>
<evidence type="ECO:0000256" key="4">
    <source>
        <dbReference type="SAM" id="Phobius"/>
    </source>
</evidence>
<evidence type="ECO:0000313" key="6">
    <source>
        <dbReference type="EMBL" id="PTX59710.1"/>
    </source>
</evidence>
<evidence type="ECO:0000256" key="1">
    <source>
        <dbReference type="ARBA" id="ARBA00023015"/>
    </source>
</evidence>
<evidence type="ECO:0000256" key="2">
    <source>
        <dbReference type="ARBA" id="ARBA00023125"/>
    </source>
</evidence>
<proteinExistence type="predicted"/>
<feature type="transmembrane region" description="Helical" evidence="4">
    <location>
        <begin position="41"/>
        <end position="64"/>
    </location>
</feature>
<keyword evidence="7" id="KW-1185">Reference proteome</keyword>
<accession>A0A2T6BUE9</accession>
<dbReference type="PANTHER" id="PTHR43280:SF29">
    <property type="entry name" value="ARAC-FAMILY TRANSCRIPTIONAL REGULATOR"/>
    <property type="match status" value="1"/>
</dbReference>
<keyword evidence="2" id="KW-0238">DNA-binding</keyword>
<protein>
    <submittedName>
        <fullName evidence="6">AraC family transcriptional regulator</fullName>
    </submittedName>
</protein>
<organism evidence="6 7">
    <name type="scientific">Kordia periserrulae</name>
    <dbReference type="NCBI Taxonomy" id="701523"/>
    <lineage>
        <taxon>Bacteria</taxon>
        <taxon>Pseudomonadati</taxon>
        <taxon>Bacteroidota</taxon>
        <taxon>Flavobacteriia</taxon>
        <taxon>Flavobacteriales</taxon>
        <taxon>Flavobacteriaceae</taxon>
        <taxon>Kordia</taxon>
    </lineage>
</organism>
<dbReference type="PROSITE" id="PS01124">
    <property type="entry name" value="HTH_ARAC_FAMILY_2"/>
    <property type="match status" value="1"/>
</dbReference>
<gene>
    <name evidence="6" type="ORF">C8N46_10820</name>
</gene>
<dbReference type="SUPFAM" id="SSF46689">
    <property type="entry name" value="Homeodomain-like"/>
    <property type="match status" value="1"/>
</dbReference>
<feature type="transmembrane region" description="Helical" evidence="4">
    <location>
        <begin position="12"/>
        <end position="29"/>
    </location>
</feature>
<feature type="transmembrane region" description="Helical" evidence="4">
    <location>
        <begin position="76"/>
        <end position="95"/>
    </location>
</feature>
<keyword evidence="4" id="KW-0472">Membrane</keyword>
<keyword evidence="3" id="KW-0804">Transcription</keyword>
<keyword evidence="4" id="KW-1133">Transmembrane helix</keyword>
<dbReference type="EMBL" id="QBKT01000008">
    <property type="protein sequence ID" value="PTX59710.1"/>
    <property type="molecule type" value="Genomic_DNA"/>
</dbReference>
<dbReference type="Pfam" id="PF12833">
    <property type="entry name" value="HTH_18"/>
    <property type="match status" value="1"/>
</dbReference>
<sequence length="391" mass="44933">MFLFPNFNIHSTPLLILVLQALVLVGLLLKRYAAKKNASDAILAILLLTVSYTQICYTVGFMGWYDTFRNTKINYFLIPAGTAIAPLIYLYVKSVTKSNFKFLKKHWWHFAIPLSLVAYRFSIFTYDALQPGFNETQNGILKIELDEPIILPILSVVGFSVMLLYLAFTIQLYVNYRQKIKQYFSNIFKLELNWIRNFLIVFTLLFIYSSVQDFVGSILVDLGYKERWWLNLLMAVCALYIGLKGYITDTTKLNTLDFSFSPKQISIPELTKDDKKEIDKDAIQAISELMAQEKPYLNPDLNLSELAKQANLTRGQLSEIINSGFQMNFNDFVNSYRVNAFKGMLKEGKHEQLSLLGIAYECGFNSKATFNRVFKKLTNFSPTQYLQSQSG</sequence>
<dbReference type="InterPro" id="IPR018060">
    <property type="entry name" value="HTH_AraC"/>
</dbReference>